<organism evidence="11 12">
    <name type="scientific">Egicoccus halophilus</name>
    <dbReference type="NCBI Taxonomy" id="1670830"/>
    <lineage>
        <taxon>Bacteria</taxon>
        <taxon>Bacillati</taxon>
        <taxon>Actinomycetota</taxon>
        <taxon>Nitriliruptoria</taxon>
        <taxon>Egicoccales</taxon>
        <taxon>Egicoccaceae</taxon>
        <taxon>Egicoccus</taxon>
    </lineage>
</organism>
<reference evidence="11" key="2">
    <citation type="submission" date="2020-09" db="EMBL/GenBank/DDBJ databases">
        <authorList>
            <person name="Sun Q."/>
            <person name="Zhou Y."/>
        </authorList>
    </citation>
    <scope>NUCLEOTIDE SEQUENCE</scope>
    <source>
        <strain evidence="11">CGMCC 1.14988</strain>
    </source>
</reference>
<evidence type="ECO:0000256" key="10">
    <source>
        <dbReference type="RuleBase" id="RU364125"/>
    </source>
</evidence>
<dbReference type="RefSeq" id="WP_130649056.1">
    <property type="nucleotide sequence ID" value="NZ_BMHA01000007.1"/>
</dbReference>
<evidence type="ECO:0000256" key="6">
    <source>
        <dbReference type="ARBA" id="ARBA00022692"/>
    </source>
</evidence>
<dbReference type="Pfam" id="PF03748">
    <property type="entry name" value="FliL"/>
    <property type="match status" value="1"/>
</dbReference>
<name>A0A8J3A8L3_9ACTN</name>
<comment type="caution">
    <text evidence="11">The sequence shown here is derived from an EMBL/GenBank/DDBJ whole genome shotgun (WGS) entry which is preliminary data.</text>
</comment>
<keyword evidence="7 10" id="KW-0283">Flagellar rotation</keyword>
<dbReference type="EMBL" id="BMHA01000007">
    <property type="protein sequence ID" value="GGI06715.1"/>
    <property type="molecule type" value="Genomic_DNA"/>
</dbReference>
<keyword evidence="9 10" id="KW-0472">Membrane</keyword>
<sequence>MSQAEVVETTPKSKKKLFVLVGALAVVITAAAAWFLLLAPQDAEAAEPVDGEIVTFEPLTTTLGVSSPSHARVSLAIVLSEGTDPALIEPKQALLQDALLQEIAAMQADQLRSAEGSDQLRQALTADARAIWGDDVVRRVVLTELLVQ</sequence>
<dbReference type="GO" id="GO:0009425">
    <property type="term" value="C:bacterial-type flagellum basal body"/>
    <property type="evidence" value="ECO:0007669"/>
    <property type="project" value="InterPro"/>
</dbReference>
<dbReference type="OrthoDB" id="9995870at2"/>
<evidence type="ECO:0000256" key="1">
    <source>
        <dbReference type="ARBA" id="ARBA00002254"/>
    </source>
</evidence>
<comment type="similarity">
    <text evidence="3 10">Belongs to the FliL family.</text>
</comment>
<evidence type="ECO:0000313" key="12">
    <source>
        <dbReference type="Proteomes" id="UP000650511"/>
    </source>
</evidence>
<dbReference type="InterPro" id="IPR005503">
    <property type="entry name" value="FliL"/>
</dbReference>
<dbReference type="GO" id="GO:0071978">
    <property type="term" value="P:bacterial-type flagellum-dependent swarming motility"/>
    <property type="evidence" value="ECO:0007669"/>
    <property type="project" value="TreeGrafter"/>
</dbReference>
<evidence type="ECO:0000256" key="9">
    <source>
        <dbReference type="ARBA" id="ARBA00023136"/>
    </source>
</evidence>
<dbReference type="PANTHER" id="PTHR35091">
    <property type="entry name" value="FLAGELLAR PROTEIN FLIL"/>
    <property type="match status" value="1"/>
</dbReference>
<dbReference type="GO" id="GO:0006935">
    <property type="term" value="P:chemotaxis"/>
    <property type="evidence" value="ECO:0007669"/>
    <property type="project" value="UniProtKB-KW"/>
</dbReference>
<dbReference type="AlphaFoldDB" id="A0A8J3A8L3"/>
<keyword evidence="5 10" id="KW-0145">Chemotaxis</keyword>
<keyword evidence="6 10" id="KW-0812">Transmembrane</keyword>
<feature type="transmembrane region" description="Helical" evidence="10">
    <location>
        <begin position="17"/>
        <end position="37"/>
    </location>
</feature>
<evidence type="ECO:0000256" key="3">
    <source>
        <dbReference type="ARBA" id="ARBA00008281"/>
    </source>
</evidence>
<dbReference type="GO" id="GO:0005886">
    <property type="term" value="C:plasma membrane"/>
    <property type="evidence" value="ECO:0007669"/>
    <property type="project" value="UniProtKB-SubCell"/>
</dbReference>
<accession>A0A8J3A8L3</accession>
<proteinExistence type="inferred from homology"/>
<reference evidence="11" key="1">
    <citation type="journal article" date="2014" name="Int. J. Syst. Evol. Microbiol.">
        <title>Complete genome sequence of Corynebacterium casei LMG S-19264T (=DSM 44701T), isolated from a smear-ripened cheese.</title>
        <authorList>
            <consortium name="US DOE Joint Genome Institute (JGI-PGF)"/>
            <person name="Walter F."/>
            <person name="Albersmeier A."/>
            <person name="Kalinowski J."/>
            <person name="Ruckert C."/>
        </authorList>
    </citation>
    <scope>NUCLEOTIDE SEQUENCE</scope>
    <source>
        <strain evidence="11">CGMCC 1.14988</strain>
    </source>
</reference>
<evidence type="ECO:0000256" key="4">
    <source>
        <dbReference type="ARBA" id="ARBA00022475"/>
    </source>
</evidence>
<evidence type="ECO:0000256" key="5">
    <source>
        <dbReference type="ARBA" id="ARBA00022500"/>
    </source>
</evidence>
<dbReference type="Proteomes" id="UP000650511">
    <property type="component" value="Unassembled WGS sequence"/>
</dbReference>
<keyword evidence="12" id="KW-1185">Reference proteome</keyword>
<evidence type="ECO:0000256" key="2">
    <source>
        <dbReference type="ARBA" id="ARBA00004162"/>
    </source>
</evidence>
<evidence type="ECO:0000256" key="7">
    <source>
        <dbReference type="ARBA" id="ARBA00022779"/>
    </source>
</evidence>
<evidence type="ECO:0000256" key="8">
    <source>
        <dbReference type="ARBA" id="ARBA00022989"/>
    </source>
</evidence>
<comment type="function">
    <text evidence="1 10">Controls the rotational direction of flagella during chemotaxis.</text>
</comment>
<dbReference type="PANTHER" id="PTHR35091:SF2">
    <property type="entry name" value="FLAGELLAR PROTEIN FLIL"/>
    <property type="match status" value="1"/>
</dbReference>
<evidence type="ECO:0000313" key="11">
    <source>
        <dbReference type="EMBL" id="GGI06715.1"/>
    </source>
</evidence>
<protein>
    <recommendedName>
        <fullName evidence="10">Flagellar protein FliL</fullName>
    </recommendedName>
</protein>
<keyword evidence="8 10" id="KW-1133">Transmembrane helix</keyword>
<comment type="subcellular location">
    <subcellularLocation>
        <location evidence="2">Cell membrane</location>
        <topology evidence="2">Single-pass membrane protein</topology>
    </subcellularLocation>
</comment>
<gene>
    <name evidence="11" type="ORF">GCM10011354_20480</name>
</gene>
<keyword evidence="4 10" id="KW-1003">Cell membrane</keyword>